<organism evidence="17 18">
    <name type="scientific">Kineothrix alysoides</name>
    <dbReference type="NCBI Taxonomy" id="1469948"/>
    <lineage>
        <taxon>Bacteria</taxon>
        <taxon>Bacillati</taxon>
        <taxon>Bacillota</taxon>
        <taxon>Clostridia</taxon>
        <taxon>Lachnospirales</taxon>
        <taxon>Lachnospiraceae</taxon>
        <taxon>Kineothrix</taxon>
    </lineage>
</organism>
<reference evidence="17 18" key="1">
    <citation type="submission" date="2019-03" db="EMBL/GenBank/DDBJ databases">
        <title>Genomic Encyclopedia of Type Strains, Phase IV (KMG-IV): sequencing the most valuable type-strain genomes for metagenomic binning, comparative biology and taxonomic classification.</title>
        <authorList>
            <person name="Goeker M."/>
        </authorList>
    </citation>
    <scope>NUCLEOTIDE SEQUENCE [LARGE SCALE GENOMIC DNA]</scope>
    <source>
        <strain evidence="17 18">DSM 100556</strain>
    </source>
</reference>
<dbReference type="GO" id="GO:0006633">
    <property type="term" value="P:fatty acid biosynthetic process"/>
    <property type="evidence" value="ECO:0007669"/>
    <property type="project" value="UniProtKB-UniRule"/>
</dbReference>
<dbReference type="InterPro" id="IPR013747">
    <property type="entry name" value="ACP_syn_III_C"/>
</dbReference>
<comment type="subunit">
    <text evidence="14">Homodimer.</text>
</comment>
<dbReference type="STRING" id="1469948.GCA_000732725_02923"/>
<accession>A0A4R1QV41</accession>
<dbReference type="Pfam" id="PF08545">
    <property type="entry name" value="ACP_syn_III"/>
    <property type="match status" value="1"/>
</dbReference>
<dbReference type="NCBIfam" id="NF006829">
    <property type="entry name" value="PRK09352.1"/>
    <property type="match status" value="1"/>
</dbReference>
<dbReference type="CDD" id="cd00830">
    <property type="entry name" value="KAS_III"/>
    <property type="match status" value="1"/>
</dbReference>
<dbReference type="HAMAP" id="MF_01815">
    <property type="entry name" value="FabH"/>
    <property type="match status" value="1"/>
</dbReference>
<comment type="catalytic activity">
    <reaction evidence="13">
        <text>3-methylbutanoyl-CoA + malonyl-[ACP] + H(+) = 5-methyl-3-oxohexanoyl-[ACP] + CO2 + CoA</text>
        <dbReference type="Rhea" id="RHEA:42272"/>
        <dbReference type="Rhea" id="RHEA-COMP:9623"/>
        <dbReference type="Rhea" id="RHEA-COMP:9941"/>
        <dbReference type="ChEBI" id="CHEBI:15378"/>
        <dbReference type="ChEBI" id="CHEBI:16526"/>
        <dbReference type="ChEBI" id="CHEBI:57287"/>
        <dbReference type="ChEBI" id="CHEBI:57345"/>
        <dbReference type="ChEBI" id="CHEBI:78449"/>
        <dbReference type="ChEBI" id="CHEBI:78822"/>
        <dbReference type="EC" id="2.3.1.300"/>
    </reaction>
    <physiologicalReaction direction="left-to-right" evidence="13">
        <dbReference type="Rhea" id="RHEA:42273"/>
    </physiologicalReaction>
</comment>
<keyword evidence="7 14" id="KW-0275">Fatty acid biosynthesis</keyword>
<comment type="catalytic activity">
    <reaction evidence="10">
        <text>malonyl-[ACP] + acetyl-CoA + H(+) = 3-oxobutanoyl-[ACP] + CO2 + CoA</text>
        <dbReference type="Rhea" id="RHEA:12080"/>
        <dbReference type="Rhea" id="RHEA-COMP:9623"/>
        <dbReference type="Rhea" id="RHEA-COMP:9625"/>
        <dbReference type="ChEBI" id="CHEBI:15378"/>
        <dbReference type="ChEBI" id="CHEBI:16526"/>
        <dbReference type="ChEBI" id="CHEBI:57287"/>
        <dbReference type="ChEBI" id="CHEBI:57288"/>
        <dbReference type="ChEBI" id="CHEBI:78449"/>
        <dbReference type="ChEBI" id="CHEBI:78450"/>
        <dbReference type="EC" id="2.3.1.180"/>
    </reaction>
    <physiologicalReaction direction="left-to-right" evidence="10">
        <dbReference type="Rhea" id="RHEA:12081"/>
    </physiologicalReaction>
</comment>
<evidence type="ECO:0000256" key="14">
    <source>
        <dbReference type="HAMAP-Rule" id="MF_01815"/>
    </source>
</evidence>
<dbReference type="InterPro" id="IPR004655">
    <property type="entry name" value="FabH"/>
</dbReference>
<dbReference type="SUPFAM" id="SSF53901">
    <property type="entry name" value="Thiolase-like"/>
    <property type="match status" value="1"/>
</dbReference>
<keyword evidence="9 14" id="KW-0012">Acyltransferase</keyword>
<evidence type="ECO:0000256" key="7">
    <source>
        <dbReference type="ARBA" id="ARBA00023160"/>
    </source>
</evidence>
<comment type="domain">
    <text evidence="14">The last Arg residue of the ACP-binding site is essential for the weak association between ACP/AcpP and FabH.</text>
</comment>
<evidence type="ECO:0000256" key="11">
    <source>
        <dbReference type="ARBA" id="ARBA00052407"/>
    </source>
</evidence>
<keyword evidence="4 14" id="KW-0808">Transferase</keyword>
<evidence type="ECO:0000256" key="6">
    <source>
        <dbReference type="ARBA" id="ARBA00023098"/>
    </source>
</evidence>
<comment type="subcellular location">
    <subcellularLocation>
        <location evidence="14">Cytoplasm</location>
    </subcellularLocation>
</comment>
<dbReference type="GO" id="GO:0004315">
    <property type="term" value="F:3-oxoacyl-[acyl-carrier-protein] synthase activity"/>
    <property type="evidence" value="ECO:0007669"/>
    <property type="project" value="InterPro"/>
</dbReference>
<evidence type="ECO:0000256" key="9">
    <source>
        <dbReference type="ARBA" id="ARBA00023315"/>
    </source>
</evidence>
<dbReference type="EMBL" id="SLUO01000010">
    <property type="protein sequence ID" value="TCL56981.1"/>
    <property type="molecule type" value="Genomic_DNA"/>
</dbReference>
<feature type="active site" evidence="14">
    <location>
        <position position="260"/>
    </location>
</feature>
<dbReference type="InterPro" id="IPR013751">
    <property type="entry name" value="ACP_syn_III_N"/>
</dbReference>
<evidence type="ECO:0000313" key="17">
    <source>
        <dbReference type="EMBL" id="TCL56981.1"/>
    </source>
</evidence>
<dbReference type="UniPathway" id="UPA00094"/>
<name>A0A4R1QV41_9FIRM</name>
<evidence type="ECO:0000256" key="10">
    <source>
        <dbReference type="ARBA" id="ARBA00051096"/>
    </source>
</evidence>
<comment type="caution">
    <text evidence="17">The sequence shown here is derived from an EMBL/GenBank/DDBJ whole genome shotgun (WGS) entry which is preliminary data.</text>
</comment>
<dbReference type="Pfam" id="PF08541">
    <property type="entry name" value="ACP_syn_III_C"/>
    <property type="match status" value="1"/>
</dbReference>
<evidence type="ECO:0000256" key="3">
    <source>
        <dbReference type="ARBA" id="ARBA00022516"/>
    </source>
</evidence>
<gene>
    <name evidence="14" type="primary">fabH</name>
    <name evidence="17" type="ORF">EDD76_110154</name>
</gene>
<comment type="function">
    <text evidence="14">Catalyzes the condensation reaction of fatty acid synthesis by the addition to an acyl acceptor of two carbons from malonyl-ACP. Catalyzes the first condensation reaction which initiates fatty acid synthesis and may therefore play a role in governing the total rate of fatty acid production. Possesses both acetoacetyl-ACP synthase and acetyl transacylase activities. Its substrate specificity determines the biosynthesis of branched-chain and/or straight-chain of fatty acids.</text>
</comment>
<comment type="similarity">
    <text evidence="2 14">Belongs to the thiolase-like superfamily. FabH family.</text>
</comment>
<feature type="region of interest" description="ACP-binding" evidence="14">
    <location>
        <begin position="261"/>
        <end position="265"/>
    </location>
</feature>
<proteinExistence type="inferred from homology"/>
<feature type="domain" description="Beta-ketoacyl-[acyl-carrier-protein] synthase III N-terminal" evidence="16">
    <location>
        <begin position="104"/>
        <end position="171"/>
    </location>
</feature>
<evidence type="ECO:0000256" key="8">
    <source>
        <dbReference type="ARBA" id="ARBA00023268"/>
    </source>
</evidence>
<feature type="active site" evidence="14">
    <location>
        <position position="110"/>
    </location>
</feature>
<dbReference type="NCBIfam" id="TIGR00747">
    <property type="entry name" value="fabH"/>
    <property type="match status" value="1"/>
</dbReference>
<keyword evidence="5 14" id="KW-0276">Fatty acid metabolism</keyword>
<keyword evidence="3 14" id="KW-0444">Lipid biosynthesis</keyword>
<evidence type="ECO:0000259" key="15">
    <source>
        <dbReference type="Pfam" id="PF08541"/>
    </source>
</evidence>
<feature type="domain" description="Beta-ketoacyl-[acyl-carrier-protein] synthase III C-terminal" evidence="15">
    <location>
        <begin position="244"/>
        <end position="333"/>
    </location>
</feature>
<dbReference type="AlphaFoldDB" id="A0A4R1QV41"/>
<evidence type="ECO:0000259" key="16">
    <source>
        <dbReference type="Pfam" id="PF08545"/>
    </source>
</evidence>
<evidence type="ECO:0000256" key="12">
    <source>
        <dbReference type="ARBA" id="ARBA00052467"/>
    </source>
</evidence>
<comment type="catalytic activity">
    <reaction evidence="11">
        <text>(2S)-2-methylbutanoyl-CoA + malonyl-[ACP] + H(+) = (4S)-4-methyl-3-oxohexanoyl-[ACP] + CO2 + CoA</text>
        <dbReference type="Rhea" id="RHEA:42276"/>
        <dbReference type="Rhea" id="RHEA-COMP:9623"/>
        <dbReference type="Rhea" id="RHEA-COMP:17148"/>
        <dbReference type="ChEBI" id="CHEBI:15378"/>
        <dbReference type="ChEBI" id="CHEBI:16526"/>
        <dbReference type="ChEBI" id="CHEBI:57287"/>
        <dbReference type="ChEBI" id="CHEBI:78449"/>
        <dbReference type="ChEBI" id="CHEBI:88166"/>
        <dbReference type="ChEBI" id="CHEBI:167462"/>
        <dbReference type="EC" id="2.3.1.300"/>
    </reaction>
    <physiologicalReaction direction="left-to-right" evidence="11">
        <dbReference type="Rhea" id="RHEA:42277"/>
    </physiologicalReaction>
</comment>
<dbReference type="FunFam" id="3.40.47.10:FF:000004">
    <property type="entry name" value="3-oxoacyl-[acyl-carrier-protein] synthase 3"/>
    <property type="match status" value="1"/>
</dbReference>
<dbReference type="EC" id="2.3.1.180" evidence="14"/>
<dbReference type="Gene3D" id="3.40.47.10">
    <property type="match status" value="1"/>
</dbReference>
<dbReference type="PANTHER" id="PTHR43091:SF1">
    <property type="entry name" value="BETA-KETOACYL-[ACYL-CARRIER-PROTEIN] SYNTHASE III, CHLOROPLASTIC"/>
    <property type="match status" value="1"/>
</dbReference>
<dbReference type="InterPro" id="IPR016039">
    <property type="entry name" value="Thiolase-like"/>
</dbReference>
<feature type="active site" evidence="14">
    <location>
        <position position="290"/>
    </location>
</feature>
<keyword evidence="18" id="KW-1185">Reference proteome</keyword>
<dbReference type="GO" id="GO:0033818">
    <property type="term" value="F:beta-ketoacyl-acyl-carrier-protein synthase III activity"/>
    <property type="evidence" value="ECO:0007669"/>
    <property type="project" value="UniProtKB-UniRule"/>
</dbReference>
<comment type="catalytic activity">
    <reaction evidence="12">
        <text>2-methylpropanoyl-CoA + malonyl-[ACP] + H(+) = 4-methyl-3-oxopentanoyl-[ACP] + CO2 + CoA</text>
        <dbReference type="Rhea" id="RHEA:42268"/>
        <dbReference type="Rhea" id="RHEA-COMP:9623"/>
        <dbReference type="Rhea" id="RHEA-COMP:9940"/>
        <dbReference type="ChEBI" id="CHEBI:15378"/>
        <dbReference type="ChEBI" id="CHEBI:16526"/>
        <dbReference type="ChEBI" id="CHEBI:57287"/>
        <dbReference type="ChEBI" id="CHEBI:57338"/>
        <dbReference type="ChEBI" id="CHEBI:78449"/>
        <dbReference type="ChEBI" id="CHEBI:78820"/>
        <dbReference type="EC" id="2.3.1.300"/>
    </reaction>
    <physiologicalReaction direction="left-to-right" evidence="12">
        <dbReference type="Rhea" id="RHEA:42269"/>
    </physiologicalReaction>
</comment>
<evidence type="ECO:0000256" key="13">
    <source>
        <dbReference type="ARBA" id="ARBA00052985"/>
    </source>
</evidence>
<dbReference type="PANTHER" id="PTHR43091">
    <property type="entry name" value="3-OXOACYL-[ACYL-CARRIER-PROTEIN] SYNTHASE"/>
    <property type="match status" value="1"/>
</dbReference>
<dbReference type="GO" id="GO:0005737">
    <property type="term" value="C:cytoplasm"/>
    <property type="evidence" value="ECO:0007669"/>
    <property type="project" value="UniProtKB-SubCell"/>
</dbReference>
<keyword evidence="6 14" id="KW-0443">Lipid metabolism</keyword>
<evidence type="ECO:0000256" key="5">
    <source>
        <dbReference type="ARBA" id="ARBA00022832"/>
    </source>
</evidence>
<evidence type="ECO:0000256" key="4">
    <source>
        <dbReference type="ARBA" id="ARBA00022679"/>
    </source>
</evidence>
<evidence type="ECO:0000256" key="1">
    <source>
        <dbReference type="ARBA" id="ARBA00005194"/>
    </source>
</evidence>
<dbReference type="Proteomes" id="UP000295718">
    <property type="component" value="Unassembled WGS sequence"/>
</dbReference>
<comment type="pathway">
    <text evidence="1 14">Lipid metabolism; fatty acid biosynthesis.</text>
</comment>
<evidence type="ECO:0000313" key="18">
    <source>
        <dbReference type="Proteomes" id="UP000295718"/>
    </source>
</evidence>
<protein>
    <recommendedName>
        <fullName evidence="14">Beta-ketoacyl-[acyl-carrier-protein] synthase III</fullName>
        <shortName evidence="14">Beta-ketoacyl-ACP synthase III</shortName>
        <shortName evidence="14">KAS III</shortName>
        <ecNumber evidence="14">2.3.1.180</ecNumber>
    </recommendedName>
    <alternativeName>
        <fullName evidence="14">3-oxoacyl-[acyl-carrier-protein] synthase 3</fullName>
    </alternativeName>
    <alternativeName>
        <fullName evidence="14">3-oxoacyl-[acyl-carrier-protein] synthase III</fullName>
    </alternativeName>
</protein>
<keyword evidence="8 14" id="KW-0511">Multifunctional enzyme</keyword>
<evidence type="ECO:0000256" key="2">
    <source>
        <dbReference type="ARBA" id="ARBA00008642"/>
    </source>
</evidence>
<keyword evidence="14" id="KW-0963">Cytoplasm</keyword>
<sequence length="333" mass="35643">MMRIIGTGSCLPLSVVTNDDLSKIMDTSDEWISSRTGIKERRLAKEETTASMAAEASQRALKNAGIGVEDIDLIIVGTITGDYVTPSTSCEVQAKLGAASAVAFDINAACSGFMFALHTAYVYLQSGIYKTALVVGAETLSKIMDWNDRSTCVLFGDGAGAAVVRAYTDEESGEHEIGRSGARGLLAFSQGSDGAKGSVLACRDRVNNNPLIQNPFEMGYVSMDGQEVYKFAVSTVPSSIIKVLETSQLKTEDIKYFVLHQANIRIIQSVAKRLKVSEDKFPLSLDHCGNISAASVPILLDEMNQKGMLSPGDKIVMSGFGAGLTWGTAVIEW</sequence>